<feature type="transmembrane region" description="Helical" evidence="1">
    <location>
        <begin position="34"/>
        <end position="60"/>
    </location>
</feature>
<proteinExistence type="predicted"/>
<keyword evidence="1" id="KW-0472">Membrane</keyword>
<protein>
    <submittedName>
        <fullName evidence="2">Uncharacterized protein</fullName>
    </submittedName>
</protein>
<dbReference type="Pfam" id="PF11139">
    <property type="entry name" value="SfLAP"/>
    <property type="match status" value="1"/>
</dbReference>
<dbReference type="EMBL" id="MHQN01000029">
    <property type="protein sequence ID" value="OHA02858.1"/>
    <property type="molecule type" value="Genomic_DNA"/>
</dbReference>
<sequence length="219" mass="24140">MGAAVIDSINPCAFGVLIFLLAYLFKFFHSRRLVLLHGFTYISGVFITYLIAGLLLLPVISQLGRISAGAYVGIGIILIIFGLLEIKDFFFYGKGLSLGILPSAGRRIEIIVRHIKGKLSTSFFLGVFVALVELPCTGAVYLGVLALVSLAGLTANNFLLLVIYNLLFVLPLVVILLLVHRGGQTEKFEMWREKYRGYMRLAIGLLLIALGGWMIKFIL</sequence>
<keyword evidence="1" id="KW-1133">Transmembrane helix</keyword>
<feature type="transmembrane region" description="Helical" evidence="1">
    <location>
        <begin position="198"/>
        <end position="218"/>
    </location>
</feature>
<dbReference type="InterPro" id="IPR021315">
    <property type="entry name" value="Gap/Sap"/>
</dbReference>
<organism evidence="2 3">
    <name type="scientific">Candidatus Sungbacteria bacterium RIFCSPHIGHO2_02_FULL_53_17</name>
    <dbReference type="NCBI Taxonomy" id="1802275"/>
    <lineage>
        <taxon>Bacteria</taxon>
        <taxon>Candidatus Sungiibacteriota</taxon>
    </lineage>
</organism>
<comment type="caution">
    <text evidence="2">The sequence shown here is derived from an EMBL/GenBank/DDBJ whole genome shotgun (WGS) entry which is preliminary data.</text>
</comment>
<dbReference type="PANTHER" id="PTHR31272">
    <property type="entry name" value="CYTOCHROME C-TYPE BIOGENESIS PROTEIN HI_1454-RELATED"/>
    <property type="match status" value="1"/>
</dbReference>
<keyword evidence="1" id="KW-0812">Transmembrane</keyword>
<evidence type="ECO:0000313" key="3">
    <source>
        <dbReference type="Proteomes" id="UP000177177"/>
    </source>
</evidence>
<name>A0A1G2KTQ1_9BACT</name>
<accession>A0A1G2KTQ1</accession>
<evidence type="ECO:0000313" key="2">
    <source>
        <dbReference type="EMBL" id="OHA02858.1"/>
    </source>
</evidence>
<dbReference type="PANTHER" id="PTHR31272:SF9">
    <property type="entry name" value="BLL1027 PROTEIN"/>
    <property type="match status" value="1"/>
</dbReference>
<feature type="transmembrane region" description="Helical" evidence="1">
    <location>
        <begin position="66"/>
        <end position="84"/>
    </location>
</feature>
<evidence type="ECO:0000256" key="1">
    <source>
        <dbReference type="SAM" id="Phobius"/>
    </source>
</evidence>
<feature type="transmembrane region" description="Helical" evidence="1">
    <location>
        <begin position="123"/>
        <end position="152"/>
    </location>
</feature>
<feature type="transmembrane region" description="Helical" evidence="1">
    <location>
        <begin position="6"/>
        <end position="25"/>
    </location>
</feature>
<dbReference type="AlphaFoldDB" id="A0A1G2KTQ1"/>
<reference evidence="2 3" key="1">
    <citation type="journal article" date="2016" name="Nat. Commun.">
        <title>Thousands of microbial genomes shed light on interconnected biogeochemical processes in an aquifer system.</title>
        <authorList>
            <person name="Anantharaman K."/>
            <person name="Brown C.T."/>
            <person name="Hug L.A."/>
            <person name="Sharon I."/>
            <person name="Castelle C.J."/>
            <person name="Probst A.J."/>
            <person name="Thomas B.C."/>
            <person name="Singh A."/>
            <person name="Wilkins M.J."/>
            <person name="Karaoz U."/>
            <person name="Brodie E.L."/>
            <person name="Williams K.H."/>
            <person name="Hubbard S.S."/>
            <person name="Banfield J.F."/>
        </authorList>
    </citation>
    <scope>NUCLEOTIDE SEQUENCE [LARGE SCALE GENOMIC DNA]</scope>
</reference>
<gene>
    <name evidence="2" type="ORF">A3C92_00180</name>
</gene>
<dbReference type="InterPro" id="IPR051790">
    <property type="entry name" value="Cytochrome_c-biogenesis_DsbD"/>
</dbReference>
<feature type="transmembrane region" description="Helical" evidence="1">
    <location>
        <begin position="158"/>
        <end position="178"/>
    </location>
</feature>
<dbReference type="Proteomes" id="UP000177177">
    <property type="component" value="Unassembled WGS sequence"/>
</dbReference>